<dbReference type="Gene3D" id="3.90.320.10">
    <property type="match status" value="1"/>
</dbReference>
<dbReference type="InterPro" id="IPR016889">
    <property type="entry name" value="UCP028503"/>
</dbReference>
<accession>A0A653B1B7</accession>
<dbReference type="EMBL" id="LR130779">
    <property type="protein sequence ID" value="VDN62146.1"/>
    <property type="molecule type" value="Genomic_DNA"/>
</dbReference>
<gene>
    <name evidence="1" type="ORF">POT9AD_1155</name>
</gene>
<evidence type="ECO:0000313" key="1">
    <source>
        <dbReference type="EMBL" id="VDN62146.1"/>
    </source>
</evidence>
<dbReference type="GO" id="GO:0004601">
    <property type="term" value="F:peroxidase activity"/>
    <property type="evidence" value="ECO:0007669"/>
    <property type="project" value="UniProtKB-KW"/>
</dbReference>
<name>A0A653B1B7_ECTOL</name>
<dbReference type="InterPro" id="IPR019080">
    <property type="entry name" value="YqaJ_viral_recombinase"/>
</dbReference>
<keyword evidence="1" id="KW-0575">Peroxidase</keyword>
<dbReference type="AlphaFoldDB" id="A0A653B1B7"/>
<dbReference type="Pfam" id="PF09588">
    <property type="entry name" value="YqaJ"/>
    <property type="match status" value="1"/>
</dbReference>
<proteinExistence type="predicted"/>
<keyword evidence="1" id="KW-0560">Oxidoreductase</keyword>
<sequence length="532" mass="58621">MKIHDVTQGTLEWHVLRSSHFTASEAPAMMGASKYMTRAELLRQKKTGLSPEVTPAKQELFDRGHAAEEAAREILAARIGEDLYPVTCSRGNLLASLDGMDMAEKVLFEHKLWNEKLAAQVRAEQLEAHYYWQLEQQLLVTGADKVIFVCSDGTEEHFVSMDYYAVPGRAEALAAGWEQFAADLEEQEAPAAKPVEKIGRAPEMLPAIHVEVTGMVKHSNLDQFRTLALEAIKNINTDLQDDQDFADAEKTMKWCTDVETRLSATKSHIMGQAQDIDAVIRTLDEVNEEARQVRLRLDRLVKNRKQEIRDKIVLDANDAFRKHLADLEASFGGRVRMPAVGIDVAGAIKGKKTITSLRDSADAELARAKVDASTIATSIKNNLATLNDLAEGYDFLFHDIQQLVLKDGEDLQAVISHRINEHKELEAKKLSEQLAASQPVAAAVVQTAAATEAAAVQPVKQQPPADDGQRIKLGDINSTLGFTVTAEFLRSLGFDAVDRKGNAVLYRSSDWPRICGALVQHINSVATQKAAA</sequence>
<protein>
    <submittedName>
        <fullName evidence="1">Heme peroxidase</fullName>
    </submittedName>
</protein>
<dbReference type="InterPro" id="IPR011335">
    <property type="entry name" value="Restrct_endonuc-II-like"/>
</dbReference>
<dbReference type="SUPFAM" id="SSF52980">
    <property type="entry name" value="Restriction endonuclease-like"/>
    <property type="match status" value="1"/>
</dbReference>
<dbReference type="PIRSF" id="PIRSF028503">
    <property type="entry name" value="UCP028503"/>
    <property type="match status" value="1"/>
</dbReference>
<dbReference type="InterPro" id="IPR011604">
    <property type="entry name" value="PDDEXK-like_dom_sf"/>
</dbReference>
<reference evidence="1" key="1">
    <citation type="submission" date="2018-11" db="EMBL/GenBank/DDBJ databases">
        <authorList>
            <consortium name="Genoscope - CEA"/>
            <person name="William W."/>
        </authorList>
    </citation>
    <scope>NUCLEOTIDE SEQUENCE [LARGE SCALE GENOMIC DNA]</scope>
    <source>
        <strain evidence="1">T9AD</strain>
    </source>
</reference>
<organism evidence="1">
    <name type="scientific">Ectopseudomonas oleovorans</name>
    <name type="common">Pseudomonas oleovorans</name>
    <dbReference type="NCBI Taxonomy" id="301"/>
    <lineage>
        <taxon>Bacteria</taxon>
        <taxon>Pseudomonadati</taxon>
        <taxon>Pseudomonadota</taxon>
        <taxon>Gammaproteobacteria</taxon>
        <taxon>Pseudomonadales</taxon>
        <taxon>Pseudomonadaceae</taxon>
        <taxon>Ectopseudomonas</taxon>
    </lineage>
</organism>
<dbReference type="OrthoDB" id="9135654at2"/>